<sequence length="602" mass="69735">MIAFSYCQSSYPKEQVTISHGLALHGNLKYPSNFKHFDYVNPAAPKAGEIKLMGHGNFDSLNYYTLKGISPMNTPGFFQYGINELNETLLMGTSETNRVGDEPQSAYGLLAETIEYPDDFRWIIFNLNPKARFHDNSSVTAADVVFSYNTLIKHGHPRYQAVYQDIKSATVIAPRKVKFTLDGTNRKSLALRVGELPVFSKKYWKGKDFKQASLTPPLNSGPYRITDVKAGHYLIFERVANYWGKDLPVNRGRYNFDKVKVEFYRDLTVAFEAFKAGRYDLYFESIAKNWTQGYDFQAVQSGSIIKATIPHQRPAGLQAFFFNTRRPFFQDVRVRQAISMAFDFEWINKQYFYSAYKRTNSYFANTDLASQPLPSKAEKQLLTQYPKLDKKVLTTPFTLSKTQGTGHNRKQQRQALTLLKKAGWQLQQGRLINPNNQQPLQFEALARNRGLLKVWEAFQKNLKRIGIQMSIRLVDSAEFKRRLDQFDFDMTSLAFTQSLTPNQSLRDLFHSQFADTEGTLNFSGIKNPIVDDLVEKVITAKTRPELRLYTQALDRVLLWQHYIIPNWYTDHYRVAYWNKFNKPTTQPPYYFGLESWWFKTDG</sequence>
<evidence type="ECO:0000256" key="1">
    <source>
        <dbReference type="ARBA" id="ARBA00022729"/>
    </source>
</evidence>
<dbReference type="GO" id="GO:0015833">
    <property type="term" value="P:peptide transport"/>
    <property type="evidence" value="ECO:0007669"/>
    <property type="project" value="TreeGrafter"/>
</dbReference>
<gene>
    <name evidence="3" type="ORF">H0A36_22305</name>
</gene>
<dbReference type="Pfam" id="PF00496">
    <property type="entry name" value="SBP_bac_5"/>
    <property type="match status" value="1"/>
</dbReference>
<dbReference type="PIRSF" id="PIRSF002741">
    <property type="entry name" value="MppA"/>
    <property type="match status" value="1"/>
</dbReference>
<evidence type="ECO:0000259" key="2">
    <source>
        <dbReference type="Pfam" id="PF00496"/>
    </source>
</evidence>
<name>A0A853I5Z5_9GAMM</name>
<evidence type="ECO:0000313" key="3">
    <source>
        <dbReference type="EMBL" id="NYZ68753.1"/>
    </source>
</evidence>
<dbReference type="SUPFAM" id="SSF53850">
    <property type="entry name" value="Periplasmic binding protein-like II"/>
    <property type="match status" value="1"/>
</dbReference>
<dbReference type="PANTHER" id="PTHR30290">
    <property type="entry name" value="PERIPLASMIC BINDING COMPONENT OF ABC TRANSPORTER"/>
    <property type="match status" value="1"/>
</dbReference>
<dbReference type="GO" id="GO:0042884">
    <property type="term" value="P:microcin transport"/>
    <property type="evidence" value="ECO:0007669"/>
    <property type="project" value="TreeGrafter"/>
</dbReference>
<reference evidence="3 4" key="1">
    <citation type="submission" date="2020-07" db="EMBL/GenBank/DDBJ databases">
        <title>Endozoicomonas sp. nov., isolated from sediment.</title>
        <authorList>
            <person name="Gu T."/>
        </authorList>
    </citation>
    <scope>NUCLEOTIDE SEQUENCE [LARGE SCALE GENOMIC DNA]</scope>
    <source>
        <strain evidence="3 4">SM1973</strain>
    </source>
</reference>
<evidence type="ECO:0000313" key="4">
    <source>
        <dbReference type="Proteomes" id="UP000569732"/>
    </source>
</evidence>
<dbReference type="Proteomes" id="UP000569732">
    <property type="component" value="Unassembled WGS sequence"/>
</dbReference>
<dbReference type="Gene3D" id="3.10.105.10">
    <property type="entry name" value="Dipeptide-binding Protein, Domain 3"/>
    <property type="match status" value="1"/>
</dbReference>
<dbReference type="GO" id="GO:0030288">
    <property type="term" value="C:outer membrane-bounded periplasmic space"/>
    <property type="evidence" value="ECO:0007669"/>
    <property type="project" value="TreeGrafter"/>
</dbReference>
<feature type="domain" description="Solute-binding protein family 5" evidence="2">
    <location>
        <begin position="108"/>
        <end position="510"/>
    </location>
</feature>
<accession>A0A853I5Z5</accession>
<dbReference type="InterPro" id="IPR039424">
    <property type="entry name" value="SBP_5"/>
</dbReference>
<dbReference type="GO" id="GO:0043190">
    <property type="term" value="C:ATP-binding cassette (ABC) transporter complex"/>
    <property type="evidence" value="ECO:0007669"/>
    <property type="project" value="InterPro"/>
</dbReference>
<dbReference type="AlphaFoldDB" id="A0A853I5Z5"/>
<dbReference type="CDD" id="cd08497">
    <property type="entry name" value="MbnE-like"/>
    <property type="match status" value="1"/>
</dbReference>
<dbReference type="GO" id="GO:1904680">
    <property type="term" value="F:peptide transmembrane transporter activity"/>
    <property type="evidence" value="ECO:0007669"/>
    <property type="project" value="TreeGrafter"/>
</dbReference>
<dbReference type="InterPro" id="IPR030678">
    <property type="entry name" value="Peptide/Ni-bd"/>
</dbReference>
<dbReference type="Gene3D" id="3.40.190.10">
    <property type="entry name" value="Periplasmic binding protein-like II"/>
    <property type="match status" value="1"/>
</dbReference>
<keyword evidence="4" id="KW-1185">Reference proteome</keyword>
<protein>
    <submittedName>
        <fullName evidence="3">ABC transporter substrate-binding protein</fullName>
    </submittedName>
</protein>
<comment type="caution">
    <text evidence="3">The sequence shown here is derived from an EMBL/GenBank/DDBJ whole genome shotgun (WGS) entry which is preliminary data.</text>
</comment>
<proteinExistence type="predicted"/>
<organism evidence="3 4">
    <name type="scientific">Spartinivicinus marinus</name>
    <dbReference type="NCBI Taxonomy" id="2994442"/>
    <lineage>
        <taxon>Bacteria</taxon>
        <taxon>Pseudomonadati</taxon>
        <taxon>Pseudomonadota</taxon>
        <taxon>Gammaproteobacteria</taxon>
        <taxon>Oceanospirillales</taxon>
        <taxon>Zooshikellaceae</taxon>
        <taxon>Spartinivicinus</taxon>
    </lineage>
</organism>
<dbReference type="InterPro" id="IPR000914">
    <property type="entry name" value="SBP_5_dom"/>
</dbReference>
<dbReference type="EMBL" id="JACCKB010000049">
    <property type="protein sequence ID" value="NYZ68753.1"/>
    <property type="molecule type" value="Genomic_DNA"/>
</dbReference>
<dbReference type="PANTHER" id="PTHR30290:SF64">
    <property type="entry name" value="ABC TRANSPORTER PERIPLASMIC BINDING PROTEIN"/>
    <property type="match status" value="1"/>
</dbReference>
<keyword evidence="1" id="KW-0732">Signal</keyword>